<dbReference type="NCBIfam" id="NF038295">
    <property type="entry name" value="EPS_HpsP"/>
    <property type="match status" value="1"/>
</dbReference>
<accession>A0A977L151</accession>
<dbReference type="GO" id="GO:0016757">
    <property type="term" value="F:glycosyltransferase activity"/>
    <property type="evidence" value="ECO:0007669"/>
    <property type="project" value="InterPro"/>
</dbReference>
<dbReference type="InterPro" id="IPR050194">
    <property type="entry name" value="Glycosyltransferase_grp1"/>
</dbReference>
<dbReference type="InterPro" id="IPR001296">
    <property type="entry name" value="Glyco_trans_1"/>
</dbReference>
<organism evidence="3">
    <name type="scientific">Woronichinia naegeliana WA131</name>
    <dbReference type="NCBI Taxonomy" id="2824559"/>
    <lineage>
        <taxon>Bacteria</taxon>
        <taxon>Bacillati</taxon>
        <taxon>Cyanobacteriota</taxon>
        <taxon>Cyanophyceae</taxon>
        <taxon>Synechococcales</taxon>
        <taxon>Coelosphaeriaceae</taxon>
        <taxon>Woronichinia</taxon>
    </lineage>
</organism>
<feature type="domain" description="Glycosyltransferase subfamily 4-like N-terminal" evidence="2">
    <location>
        <begin position="15"/>
        <end position="178"/>
    </location>
</feature>
<dbReference type="AlphaFoldDB" id="A0A977L151"/>
<dbReference type="CDD" id="cd03821">
    <property type="entry name" value="GT4_Bme6-like"/>
    <property type="match status" value="1"/>
</dbReference>
<evidence type="ECO:0000259" key="1">
    <source>
        <dbReference type="Pfam" id="PF00534"/>
    </source>
</evidence>
<gene>
    <name evidence="3" type="primary">hpsP</name>
    <name evidence="3" type="ORF">KA717_14305</name>
</gene>
<proteinExistence type="predicted"/>
<dbReference type="Proteomes" id="UP001065613">
    <property type="component" value="Chromosome"/>
</dbReference>
<dbReference type="PANTHER" id="PTHR45947">
    <property type="entry name" value="SULFOQUINOVOSYL TRANSFERASE SQD2"/>
    <property type="match status" value="1"/>
</dbReference>
<dbReference type="EMBL" id="CP073041">
    <property type="protein sequence ID" value="UXE63659.1"/>
    <property type="molecule type" value="Genomic_DNA"/>
</dbReference>
<dbReference type="Pfam" id="PF13579">
    <property type="entry name" value="Glyco_trans_4_4"/>
    <property type="match status" value="1"/>
</dbReference>
<protein>
    <submittedName>
        <fullName evidence="3">Hormogonium polysaccharide biosynthesis glycosyltransferase HpsP</fullName>
    </submittedName>
</protein>
<dbReference type="PANTHER" id="PTHR45947:SF3">
    <property type="entry name" value="SULFOQUINOVOSYL TRANSFERASE SQD2"/>
    <property type="match status" value="1"/>
</dbReference>
<dbReference type="Pfam" id="PF00534">
    <property type="entry name" value="Glycos_transf_1"/>
    <property type="match status" value="1"/>
</dbReference>
<reference evidence="3" key="1">
    <citation type="submission" date="2021-04" db="EMBL/GenBank/DDBJ databases">
        <title>Genome sequence of Woronichinia naegeliana from Washington state freshwater lake bloom.</title>
        <authorList>
            <person name="Dreher T.W."/>
        </authorList>
    </citation>
    <scope>NUCLEOTIDE SEQUENCE</scope>
    <source>
        <strain evidence="3">WA131</strain>
    </source>
</reference>
<name>A0A977L151_9CYAN</name>
<evidence type="ECO:0000313" key="3">
    <source>
        <dbReference type="EMBL" id="UXE63659.1"/>
    </source>
</evidence>
<dbReference type="SUPFAM" id="SSF53756">
    <property type="entry name" value="UDP-Glycosyltransferase/glycogen phosphorylase"/>
    <property type="match status" value="1"/>
</dbReference>
<feature type="domain" description="Glycosyl transferase family 1" evidence="1">
    <location>
        <begin position="210"/>
        <end position="367"/>
    </location>
</feature>
<evidence type="ECO:0000259" key="2">
    <source>
        <dbReference type="Pfam" id="PF13579"/>
    </source>
</evidence>
<sequence>MKILQIIPSISLIYGGPSQMVRGLSAALAEQGVYVTILTTNSNGDFGQLPLSVPLAQPLEEQGYEVIYFNCSPFRRYKFSLGLLNWLWHHGQDYDLAHIHALFSPISTAAATLCRLRKLPYILRPLGTLDPLDLRKKQALKKIYGNLLERPNLQGAAAIHFTTQQEADVSERYGTNSPAIILPLGVTPPSLSDLEPFPLPIIEATDNQIPTLLFLSRIDPKKGLELLISALENLKKVGANFHFILAGSNPQDPDYEQQILAQVQASTIATDTAIAGFVEGEAKWHLLKQADLLILPSYYENFGIVVAEAMAVGTPVLISDQVYIWPAVKAAEAGWISSCSIQSLTEQIQVALKDPQELKRRGQNAQRLASEQYTWPAIAAQTITTYQSLLQKLHQPEKNCAEAPIQTPP</sequence>
<dbReference type="Gene3D" id="3.40.50.2000">
    <property type="entry name" value="Glycogen Phosphorylase B"/>
    <property type="match status" value="2"/>
</dbReference>
<dbReference type="KEGG" id="wna:KA717_14305"/>
<dbReference type="InterPro" id="IPR028098">
    <property type="entry name" value="Glyco_trans_4-like_N"/>
</dbReference>